<dbReference type="EMBL" id="JAFBED010000012">
    <property type="protein sequence ID" value="MBM7621941.1"/>
    <property type="molecule type" value="Genomic_DNA"/>
</dbReference>
<comment type="subcellular location">
    <subcellularLocation>
        <location evidence="1 6">Cell membrane</location>
        <topology evidence="1 6">Multi-pass membrane protein</topology>
    </subcellularLocation>
</comment>
<organism evidence="8 9">
    <name type="scientific">Sutcliffiella tianshenii</name>
    <dbReference type="NCBI Taxonomy" id="1463404"/>
    <lineage>
        <taxon>Bacteria</taxon>
        <taxon>Bacillati</taxon>
        <taxon>Bacillota</taxon>
        <taxon>Bacilli</taxon>
        <taxon>Bacillales</taxon>
        <taxon>Bacillaceae</taxon>
        <taxon>Sutcliffiella</taxon>
    </lineage>
</organism>
<reference evidence="8 9" key="1">
    <citation type="submission" date="2021-01" db="EMBL/GenBank/DDBJ databases">
        <title>Genomic Encyclopedia of Type Strains, Phase IV (KMG-IV): sequencing the most valuable type-strain genomes for metagenomic binning, comparative biology and taxonomic classification.</title>
        <authorList>
            <person name="Goeker M."/>
        </authorList>
    </citation>
    <scope>NUCLEOTIDE SEQUENCE [LARGE SCALE GENOMIC DNA]</scope>
    <source>
        <strain evidence="8 9">DSM 25879</strain>
    </source>
</reference>
<evidence type="ECO:0000313" key="9">
    <source>
        <dbReference type="Proteomes" id="UP000737402"/>
    </source>
</evidence>
<keyword evidence="2 6" id="KW-1003">Cell membrane</keyword>
<feature type="transmembrane region" description="Helical" evidence="6">
    <location>
        <begin position="58"/>
        <end position="79"/>
    </location>
</feature>
<dbReference type="PIRSF" id="PIRSF018968">
    <property type="entry name" value="ABC_permease_BceB"/>
    <property type="match status" value="1"/>
</dbReference>
<proteinExistence type="inferred from homology"/>
<dbReference type="Pfam" id="PF02687">
    <property type="entry name" value="FtsX"/>
    <property type="match status" value="1"/>
</dbReference>
<feature type="transmembrane region" description="Helical" evidence="6">
    <location>
        <begin position="283"/>
        <end position="306"/>
    </location>
</feature>
<name>A0ABS2P4P1_9BACI</name>
<evidence type="ECO:0000256" key="5">
    <source>
        <dbReference type="ARBA" id="ARBA00023136"/>
    </source>
</evidence>
<dbReference type="Proteomes" id="UP000737402">
    <property type="component" value="Unassembled WGS sequence"/>
</dbReference>
<feature type="transmembrane region" description="Helical" evidence="6">
    <location>
        <begin position="20"/>
        <end position="38"/>
    </location>
</feature>
<dbReference type="InterPro" id="IPR052536">
    <property type="entry name" value="ABC-4_Integral_Memb_Prot"/>
</dbReference>
<dbReference type="PANTHER" id="PTHR46795">
    <property type="entry name" value="ABC TRANSPORTER PERMEASE-RELATED-RELATED"/>
    <property type="match status" value="1"/>
</dbReference>
<keyword evidence="9" id="KW-1185">Reference proteome</keyword>
<keyword evidence="3 6" id="KW-0812">Transmembrane</keyword>
<evidence type="ECO:0000256" key="2">
    <source>
        <dbReference type="ARBA" id="ARBA00022475"/>
    </source>
</evidence>
<protein>
    <submittedName>
        <fullName evidence="8">ABC-type lipoprotein release transport system permease subunit</fullName>
    </submittedName>
</protein>
<feature type="transmembrane region" description="Helical" evidence="6">
    <location>
        <begin position="531"/>
        <end position="553"/>
    </location>
</feature>
<keyword evidence="5 6" id="KW-0472">Membrane</keyword>
<keyword evidence="8" id="KW-0449">Lipoprotein</keyword>
<keyword evidence="6" id="KW-0813">Transport</keyword>
<feature type="transmembrane region" description="Helical" evidence="6">
    <location>
        <begin position="197"/>
        <end position="216"/>
    </location>
</feature>
<evidence type="ECO:0000256" key="4">
    <source>
        <dbReference type="ARBA" id="ARBA00022989"/>
    </source>
</evidence>
<comment type="caution">
    <text evidence="8">The sequence shown here is derived from an EMBL/GenBank/DDBJ whole genome shotgun (WGS) entry which is preliminary data.</text>
</comment>
<dbReference type="PANTHER" id="PTHR46795:SF1">
    <property type="entry name" value="ABC TRANSPORTER PERMEASE PROTEIN"/>
    <property type="match status" value="1"/>
</dbReference>
<accession>A0ABS2P4P1</accession>
<keyword evidence="4 6" id="KW-1133">Transmembrane helix</keyword>
<feature type="domain" description="ABC3 transporter permease C-terminal" evidence="7">
    <location>
        <begin position="62"/>
        <end position="174"/>
    </location>
</feature>
<evidence type="ECO:0000259" key="7">
    <source>
        <dbReference type="Pfam" id="PF02687"/>
    </source>
</evidence>
<dbReference type="InterPro" id="IPR003838">
    <property type="entry name" value="ABC3_permease_C"/>
</dbReference>
<feature type="transmembrane region" description="Helical" evidence="6">
    <location>
        <begin position="151"/>
        <end position="176"/>
    </location>
</feature>
<dbReference type="InterPro" id="IPR027022">
    <property type="entry name" value="ABC_permease_BceB-typ"/>
</dbReference>
<evidence type="ECO:0000313" key="8">
    <source>
        <dbReference type="EMBL" id="MBM7621941.1"/>
    </source>
</evidence>
<feature type="transmembrane region" description="Helical" evidence="6">
    <location>
        <begin position="228"/>
        <end position="246"/>
    </location>
</feature>
<evidence type="ECO:0000256" key="1">
    <source>
        <dbReference type="ARBA" id="ARBA00004651"/>
    </source>
</evidence>
<gene>
    <name evidence="8" type="ORF">JOC95_003849</name>
</gene>
<feature type="transmembrane region" description="Helical" evidence="6">
    <location>
        <begin position="589"/>
        <end position="610"/>
    </location>
</feature>
<feature type="transmembrane region" description="Helical" evidence="6">
    <location>
        <begin position="100"/>
        <end position="131"/>
    </location>
</feature>
<evidence type="ECO:0000256" key="6">
    <source>
        <dbReference type="PIRNR" id="PIRNR018968"/>
    </source>
</evidence>
<feature type="transmembrane region" description="Helical" evidence="6">
    <location>
        <begin position="622"/>
        <end position="643"/>
    </location>
</feature>
<dbReference type="RefSeq" id="WP_204418997.1">
    <property type="nucleotide sequence ID" value="NZ_JAFBED010000012.1"/>
</dbReference>
<comment type="similarity">
    <text evidence="6">Belongs to the ABC-4 integral membrane protein family.</text>
</comment>
<sequence length="655" mass="75975">MTFNQLVWKMAKRNKGKYIFYYLCNSFAVMFFFMYATVYFNKRIVEVKELESIQDALAIPGVALVVFTVFFINYAHRIFTRRRRKEFGLLMTLGMSNRDIVRLLLVENGVIAAASIASGLLAGAVFSRLFFLVLMNSAGMGQVPFHLSSEMFGYSIAAFMIVFFISVGITLYLTLFRSLTDSLKSDRVSDKLKLRSPLLGGFGVALVSLSALMLYFNYLNESNPGGDGMVLLIWTIALLFGLYIALSQSMSFLIEMAKKHKPFYYRKLLFLTSLEYKFKQLTAILMLVTVMGMVTIFYTTLLLFIYSGTEKQVVENHPYDIAYVETETKNNISEKELEAIFDANPIKEHLTLQLFDYYEEDPYWEDLINRYTFVPLSDFQRLTGSSKEVREGEYLYFHNQEPEYAGGDTIYENGLTLDEGNIRMDFKESIVKKHINYMNYVYTEYLVVDDSEYEKLRERLSKGENSIHLVNVEDWKKSEDDVEELEQKLMENNQTTPPFLNEHFSYLTEEELLAPSSKIADYNYQRNSGGIMFFVSTFISVLFFFGSFILLYLNVFSNIEQDKEKYRKLYKIGITKKEIQRLIAGELKVLFFFAPLLGTAIAFHYIVVFAKDAGGIMQNPSFFLHFLTIAGIYLMIQTGYYFYAKRKMMRQLELN</sequence>
<evidence type="ECO:0000256" key="3">
    <source>
        <dbReference type="ARBA" id="ARBA00022692"/>
    </source>
</evidence>